<reference evidence="1" key="1">
    <citation type="journal article" date="2023" name="IScience">
        <title>Live-bearing cockroach genome reveals convergent evolutionary mechanisms linked to viviparity in insects and beyond.</title>
        <authorList>
            <person name="Fouks B."/>
            <person name="Harrison M.C."/>
            <person name="Mikhailova A.A."/>
            <person name="Marchal E."/>
            <person name="English S."/>
            <person name="Carruthers M."/>
            <person name="Jennings E.C."/>
            <person name="Chiamaka E.L."/>
            <person name="Frigard R.A."/>
            <person name="Pippel M."/>
            <person name="Attardo G.M."/>
            <person name="Benoit J.B."/>
            <person name="Bornberg-Bauer E."/>
            <person name="Tobe S.S."/>
        </authorList>
    </citation>
    <scope>NUCLEOTIDE SEQUENCE</scope>
    <source>
        <strain evidence="1">Stay&amp;Tobe</strain>
    </source>
</reference>
<dbReference type="EMBL" id="JASPKZ010007724">
    <property type="protein sequence ID" value="KAJ9582883.1"/>
    <property type="molecule type" value="Genomic_DNA"/>
</dbReference>
<reference evidence="1" key="2">
    <citation type="submission" date="2023-05" db="EMBL/GenBank/DDBJ databases">
        <authorList>
            <person name="Fouks B."/>
        </authorList>
    </citation>
    <scope>NUCLEOTIDE SEQUENCE</scope>
    <source>
        <strain evidence="1">Stay&amp;Tobe</strain>
        <tissue evidence="1">Testes</tissue>
    </source>
</reference>
<sequence>SFWSDARSNFVGNWCYVDRKTLLLLPSVVFQWMFETFAALSKMSDLEDFDHVFDVVVYAIAHARDFPRLVLFMLHYVAPPGCRFSS</sequence>
<dbReference type="AlphaFoldDB" id="A0AAD8EA89"/>
<name>A0AAD8EA89_DIPPU</name>
<accession>A0AAD8EA89</accession>
<gene>
    <name evidence="1" type="ORF">L9F63_022779</name>
</gene>
<keyword evidence="2" id="KW-1185">Reference proteome</keyword>
<comment type="caution">
    <text evidence="1">The sequence shown here is derived from an EMBL/GenBank/DDBJ whole genome shotgun (WGS) entry which is preliminary data.</text>
</comment>
<evidence type="ECO:0000313" key="2">
    <source>
        <dbReference type="Proteomes" id="UP001233999"/>
    </source>
</evidence>
<evidence type="ECO:0000313" key="1">
    <source>
        <dbReference type="EMBL" id="KAJ9582883.1"/>
    </source>
</evidence>
<organism evidence="1 2">
    <name type="scientific">Diploptera punctata</name>
    <name type="common">Pacific beetle cockroach</name>
    <dbReference type="NCBI Taxonomy" id="6984"/>
    <lineage>
        <taxon>Eukaryota</taxon>
        <taxon>Metazoa</taxon>
        <taxon>Ecdysozoa</taxon>
        <taxon>Arthropoda</taxon>
        <taxon>Hexapoda</taxon>
        <taxon>Insecta</taxon>
        <taxon>Pterygota</taxon>
        <taxon>Neoptera</taxon>
        <taxon>Polyneoptera</taxon>
        <taxon>Dictyoptera</taxon>
        <taxon>Blattodea</taxon>
        <taxon>Blaberoidea</taxon>
        <taxon>Blaberidae</taxon>
        <taxon>Diplopterinae</taxon>
        <taxon>Diploptera</taxon>
    </lineage>
</organism>
<feature type="non-terminal residue" evidence="1">
    <location>
        <position position="86"/>
    </location>
</feature>
<proteinExistence type="predicted"/>
<dbReference type="Proteomes" id="UP001233999">
    <property type="component" value="Unassembled WGS sequence"/>
</dbReference>
<protein>
    <submittedName>
        <fullName evidence="1">Uncharacterized protein</fullName>
    </submittedName>
</protein>
<feature type="non-terminal residue" evidence="1">
    <location>
        <position position="1"/>
    </location>
</feature>